<keyword evidence="3 4" id="KW-0546">Nucleotide metabolism</keyword>
<dbReference type="NCBIfam" id="TIGR00172">
    <property type="entry name" value="maf"/>
    <property type="match status" value="1"/>
</dbReference>
<evidence type="ECO:0000313" key="6">
    <source>
        <dbReference type="Proteomes" id="UP001596020"/>
    </source>
</evidence>
<dbReference type="HAMAP" id="MF_00528">
    <property type="entry name" value="Maf"/>
    <property type="match status" value="1"/>
</dbReference>
<dbReference type="InterPro" id="IPR029001">
    <property type="entry name" value="ITPase-like_fam"/>
</dbReference>
<evidence type="ECO:0000256" key="1">
    <source>
        <dbReference type="ARBA" id="ARBA00001968"/>
    </source>
</evidence>
<dbReference type="PANTHER" id="PTHR43213">
    <property type="entry name" value="BIFUNCTIONAL DTTP/UTP PYROPHOSPHATASE/METHYLTRANSFERASE PROTEIN-RELATED"/>
    <property type="match status" value="1"/>
</dbReference>
<dbReference type="Gene3D" id="3.90.950.10">
    <property type="match status" value="1"/>
</dbReference>
<dbReference type="PIRSF" id="PIRSF006305">
    <property type="entry name" value="Maf"/>
    <property type="match status" value="1"/>
</dbReference>
<dbReference type="RefSeq" id="WP_380077033.1">
    <property type="nucleotide sequence ID" value="NZ_JBHSGO010000006.1"/>
</dbReference>
<dbReference type="Pfam" id="PF02545">
    <property type="entry name" value="Maf"/>
    <property type="match status" value="1"/>
</dbReference>
<reference evidence="6" key="1">
    <citation type="journal article" date="2019" name="Int. J. Syst. Evol. Microbiol.">
        <title>The Global Catalogue of Microorganisms (GCM) 10K type strain sequencing project: providing services to taxonomists for standard genome sequencing and annotation.</title>
        <authorList>
            <consortium name="The Broad Institute Genomics Platform"/>
            <consortium name="The Broad Institute Genome Sequencing Center for Infectious Disease"/>
            <person name="Wu L."/>
            <person name="Ma J."/>
        </authorList>
    </citation>
    <scope>NUCLEOTIDE SEQUENCE [LARGE SCALE GENOMIC DNA]</scope>
    <source>
        <strain evidence="6">CGMCC 4.7357</strain>
    </source>
</reference>
<keyword evidence="4" id="KW-0963">Cytoplasm</keyword>
<protein>
    <recommendedName>
        <fullName evidence="4">dTTP/UTP pyrophosphatase</fullName>
        <shortName evidence="4">dTTPase/UTPase</shortName>
        <ecNumber evidence="4">3.6.1.9</ecNumber>
    </recommendedName>
    <alternativeName>
        <fullName evidence="4">Nucleoside triphosphate pyrophosphatase</fullName>
    </alternativeName>
    <alternativeName>
        <fullName evidence="4">Nucleotide pyrophosphatase</fullName>
        <shortName evidence="4">Nucleotide PPase</shortName>
    </alternativeName>
</protein>
<comment type="subcellular location">
    <subcellularLocation>
        <location evidence="4">Cytoplasm</location>
    </subcellularLocation>
</comment>
<feature type="site" description="Important for substrate specificity" evidence="4">
    <location>
        <position position="82"/>
    </location>
</feature>
<dbReference type="Proteomes" id="UP001596020">
    <property type="component" value="Unassembled WGS sequence"/>
</dbReference>
<dbReference type="EMBL" id="JBHSGO010000006">
    <property type="protein sequence ID" value="MFC4665154.1"/>
    <property type="molecule type" value="Genomic_DNA"/>
</dbReference>
<comment type="catalytic activity">
    <reaction evidence="4">
        <text>dTTP + H2O = dTMP + diphosphate + H(+)</text>
        <dbReference type="Rhea" id="RHEA:28534"/>
        <dbReference type="ChEBI" id="CHEBI:15377"/>
        <dbReference type="ChEBI" id="CHEBI:15378"/>
        <dbReference type="ChEBI" id="CHEBI:33019"/>
        <dbReference type="ChEBI" id="CHEBI:37568"/>
        <dbReference type="ChEBI" id="CHEBI:63528"/>
        <dbReference type="EC" id="3.6.1.9"/>
    </reaction>
</comment>
<dbReference type="InterPro" id="IPR003697">
    <property type="entry name" value="Maf-like"/>
</dbReference>
<organism evidence="5 6">
    <name type="scientific">Falsiporphyromonas endometrii</name>
    <dbReference type="NCBI Taxonomy" id="1387297"/>
    <lineage>
        <taxon>Bacteria</taxon>
        <taxon>Pseudomonadati</taxon>
        <taxon>Bacteroidota</taxon>
        <taxon>Bacteroidia</taxon>
        <taxon>Bacteroidales</taxon>
        <taxon>Porphyromonadaceae</taxon>
        <taxon>Falsiporphyromonas</taxon>
    </lineage>
</organism>
<feature type="site" description="Important for substrate specificity" evidence="4">
    <location>
        <position position="164"/>
    </location>
</feature>
<comment type="caution">
    <text evidence="4">Lacks conserved residue(s) required for the propagation of feature annotation.</text>
</comment>
<feature type="active site" description="Proton acceptor" evidence="4">
    <location>
        <position position="81"/>
    </location>
</feature>
<keyword evidence="6" id="KW-1185">Reference proteome</keyword>
<sequence length="198" mass="22608">MKPDIYTRLKNYHIILGSQSPRRKQLLQGLDISFEQKPMPDIDEIYPPGLDAVDVPEYLARLKASAYKNEMREDTLLITADTVVIIDNEILGKPHDRSDAIEMLQKISGREHMVVSGVCLTKLGEQQSFSSRSFVTFAEIPIQEITYYIDKYKPFDKAGAYGIQEWIGYVAIQKIEGSFYNVMGLPVHQLFNSLKNFV</sequence>
<comment type="function">
    <text evidence="4">Nucleoside triphosphate pyrophosphatase that hydrolyzes dTTP and UTP. May have a dual role in cell division arrest and in preventing the incorporation of modified nucleotides into cellular nucleic acids.</text>
</comment>
<comment type="catalytic activity">
    <reaction evidence="4">
        <text>UTP + H2O = UMP + diphosphate + H(+)</text>
        <dbReference type="Rhea" id="RHEA:29395"/>
        <dbReference type="ChEBI" id="CHEBI:15377"/>
        <dbReference type="ChEBI" id="CHEBI:15378"/>
        <dbReference type="ChEBI" id="CHEBI:33019"/>
        <dbReference type="ChEBI" id="CHEBI:46398"/>
        <dbReference type="ChEBI" id="CHEBI:57865"/>
        <dbReference type="EC" id="3.6.1.9"/>
    </reaction>
</comment>
<comment type="caution">
    <text evidence="5">The sequence shown here is derived from an EMBL/GenBank/DDBJ whole genome shotgun (WGS) entry which is preliminary data.</text>
</comment>
<gene>
    <name evidence="5" type="ORF">ACFO3G_00700</name>
</gene>
<name>A0ABV9K5D7_9PORP</name>
<proteinExistence type="inferred from homology"/>
<evidence type="ECO:0000313" key="5">
    <source>
        <dbReference type="EMBL" id="MFC4665154.1"/>
    </source>
</evidence>
<accession>A0ABV9K5D7</accession>
<comment type="cofactor">
    <cofactor evidence="1 4">
        <name>a divalent metal cation</name>
        <dbReference type="ChEBI" id="CHEBI:60240"/>
    </cofactor>
</comment>
<evidence type="ECO:0000256" key="4">
    <source>
        <dbReference type="HAMAP-Rule" id="MF_00528"/>
    </source>
</evidence>
<comment type="similarity">
    <text evidence="4">Belongs to the Maf family. YhdE subfamily.</text>
</comment>
<dbReference type="EC" id="3.6.1.9" evidence="4"/>
<dbReference type="SUPFAM" id="SSF52972">
    <property type="entry name" value="ITPase-like"/>
    <property type="match status" value="1"/>
</dbReference>
<evidence type="ECO:0000256" key="2">
    <source>
        <dbReference type="ARBA" id="ARBA00022801"/>
    </source>
</evidence>
<dbReference type="CDD" id="cd00555">
    <property type="entry name" value="Maf"/>
    <property type="match status" value="1"/>
</dbReference>
<dbReference type="PANTHER" id="PTHR43213:SF5">
    <property type="entry name" value="BIFUNCTIONAL DTTP_UTP PYROPHOSPHATASE_METHYLTRANSFERASE PROTEIN-RELATED"/>
    <property type="match status" value="1"/>
</dbReference>
<evidence type="ECO:0000256" key="3">
    <source>
        <dbReference type="ARBA" id="ARBA00023080"/>
    </source>
</evidence>
<feature type="site" description="Important for substrate specificity" evidence="4">
    <location>
        <position position="22"/>
    </location>
</feature>
<keyword evidence="2 4" id="KW-0378">Hydrolase</keyword>